<keyword evidence="2" id="KW-0614">Plasmid</keyword>
<dbReference type="Gene3D" id="2.160.20.10">
    <property type="entry name" value="Single-stranded right-handed beta-helix, Pectin lyase-like"/>
    <property type="match status" value="1"/>
</dbReference>
<gene>
    <name evidence="2" type="ORF">BB934_28440</name>
</gene>
<protein>
    <recommendedName>
        <fullName evidence="1">Right handed beta helix domain-containing protein</fullName>
    </recommendedName>
</protein>
<reference evidence="2" key="1">
    <citation type="submission" date="2016-07" db="EMBL/GenBank/DDBJ databases">
        <title>Microvirga ossetica sp. nov. a new species of rhizobia isolated from root nodules of the legume species Vicia alpestris Steven originated from North Ossetia region in the Caucasus.</title>
        <authorList>
            <person name="Safronova V.I."/>
            <person name="Kuznetsova I.G."/>
            <person name="Sazanova A.L."/>
            <person name="Belimov A."/>
            <person name="Andronov E."/>
            <person name="Osledkin Y.S."/>
            <person name="Onishchuk O.P."/>
            <person name="Kurchak O.N."/>
            <person name="Shaposhnikov A.I."/>
            <person name="Willems A."/>
            <person name="Tikhonovich I.A."/>
        </authorList>
    </citation>
    <scope>NUCLEOTIDE SEQUENCE [LARGE SCALE GENOMIC DNA]</scope>
    <source>
        <strain evidence="2">V5/3M</strain>
        <plasmid evidence="2">unnamed1</plasmid>
    </source>
</reference>
<dbReference type="SUPFAM" id="SSF51126">
    <property type="entry name" value="Pectin lyase-like"/>
    <property type="match status" value="1"/>
</dbReference>
<dbReference type="InterPro" id="IPR012334">
    <property type="entry name" value="Pectin_lyas_fold"/>
</dbReference>
<dbReference type="KEGG" id="moc:BB934_28440"/>
<dbReference type="EMBL" id="CP016617">
    <property type="protein sequence ID" value="ANY82261.1"/>
    <property type="molecule type" value="Genomic_DNA"/>
</dbReference>
<evidence type="ECO:0000259" key="1">
    <source>
        <dbReference type="Pfam" id="PF13229"/>
    </source>
</evidence>
<feature type="domain" description="Right handed beta helix" evidence="1">
    <location>
        <begin position="19"/>
        <end position="156"/>
    </location>
</feature>
<organism evidence="2">
    <name type="scientific">Microvirga ossetica</name>
    <dbReference type="NCBI Taxonomy" id="1882682"/>
    <lineage>
        <taxon>Bacteria</taxon>
        <taxon>Pseudomonadati</taxon>
        <taxon>Pseudomonadota</taxon>
        <taxon>Alphaproteobacteria</taxon>
        <taxon>Hyphomicrobiales</taxon>
        <taxon>Methylobacteriaceae</taxon>
        <taxon>Microvirga</taxon>
    </lineage>
</organism>
<dbReference type="AlphaFoldDB" id="A0A1B2EQM5"/>
<proteinExistence type="predicted"/>
<sequence>MVTKAGTVLSGLDIKGMVVIRADNVTIQNSKISSDGYSGVKVERGFKGASVINSDIDGMGSTAGSYGIMGNGTFVGNDIRGFENGINLTGGSSTVRGNYIHGLQAPGSPHYDGIQSMGGQSDTLIEGNTIRARGTSAIFIDNMFGPVNGVTVRNNYLGDDGQFLGYTMYVLGDRGGHYPVMNVIIRDNYIIKGKYGFYSIRPDYYGHLPTIVGNTEVLYKVPPERIPGGAMVPAADLMPQ</sequence>
<dbReference type="InterPro" id="IPR039448">
    <property type="entry name" value="Beta_helix"/>
</dbReference>
<geneLocation type="plasmid" evidence="2">
    <name>unnamed1</name>
</geneLocation>
<dbReference type="Pfam" id="PF13229">
    <property type="entry name" value="Beta_helix"/>
    <property type="match status" value="1"/>
</dbReference>
<name>A0A1B2EQM5_9HYPH</name>
<dbReference type="SMART" id="SM00710">
    <property type="entry name" value="PbH1"/>
    <property type="match status" value="6"/>
</dbReference>
<dbReference type="InterPro" id="IPR011050">
    <property type="entry name" value="Pectin_lyase_fold/virulence"/>
</dbReference>
<accession>A0A1B2EQM5</accession>
<dbReference type="InterPro" id="IPR006626">
    <property type="entry name" value="PbH1"/>
</dbReference>
<evidence type="ECO:0000313" key="2">
    <source>
        <dbReference type="EMBL" id="ANY82261.1"/>
    </source>
</evidence>